<keyword evidence="3" id="KW-1185">Reference proteome</keyword>
<proteinExistence type="predicted"/>
<accession>A0A5N5QQQ2</accession>
<organism evidence="2 3">
    <name type="scientific">Ceratobasidium theobromae</name>
    <dbReference type="NCBI Taxonomy" id="1582974"/>
    <lineage>
        <taxon>Eukaryota</taxon>
        <taxon>Fungi</taxon>
        <taxon>Dikarya</taxon>
        <taxon>Basidiomycota</taxon>
        <taxon>Agaricomycotina</taxon>
        <taxon>Agaricomycetes</taxon>
        <taxon>Cantharellales</taxon>
        <taxon>Ceratobasidiaceae</taxon>
        <taxon>Ceratobasidium</taxon>
    </lineage>
</organism>
<reference evidence="2 3" key="1">
    <citation type="journal article" date="2019" name="Fungal Biol. Biotechnol.">
        <title>Draft genome sequence of fastidious pathogen Ceratobasidium theobromae, which causes vascular-streak dieback in Theobroma cacao.</title>
        <authorList>
            <person name="Ali S.S."/>
            <person name="Asman A."/>
            <person name="Shao J."/>
            <person name="Firmansyah A.P."/>
            <person name="Susilo A.W."/>
            <person name="Rosmana A."/>
            <person name="McMahon P."/>
            <person name="Junaid M."/>
            <person name="Guest D."/>
            <person name="Kheng T.Y."/>
            <person name="Meinhardt L.W."/>
            <person name="Bailey B.A."/>
        </authorList>
    </citation>
    <scope>NUCLEOTIDE SEQUENCE [LARGE SCALE GENOMIC DNA]</scope>
    <source>
        <strain evidence="2 3">CT2</strain>
    </source>
</reference>
<dbReference type="OrthoDB" id="3166105at2759"/>
<feature type="compositionally biased region" description="Polar residues" evidence="1">
    <location>
        <begin position="19"/>
        <end position="30"/>
    </location>
</feature>
<comment type="caution">
    <text evidence="2">The sequence shown here is derived from an EMBL/GenBank/DDBJ whole genome shotgun (WGS) entry which is preliminary data.</text>
</comment>
<dbReference type="AlphaFoldDB" id="A0A5N5QQQ2"/>
<evidence type="ECO:0000313" key="3">
    <source>
        <dbReference type="Proteomes" id="UP000383932"/>
    </source>
</evidence>
<feature type="compositionally biased region" description="Low complexity" evidence="1">
    <location>
        <begin position="37"/>
        <end position="48"/>
    </location>
</feature>
<dbReference type="EMBL" id="SSOP01000025">
    <property type="protein sequence ID" value="KAB5594095.1"/>
    <property type="molecule type" value="Genomic_DNA"/>
</dbReference>
<name>A0A5N5QQQ2_9AGAM</name>
<feature type="region of interest" description="Disordered" evidence="1">
    <location>
        <begin position="1"/>
        <end position="75"/>
    </location>
</feature>
<dbReference type="Proteomes" id="UP000383932">
    <property type="component" value="Unassembled WGS sequence"/>
</dbReference>
<sequence>MSRDELTSFNPFAPHHFTSGGTLQQASPTMQEDKVLPTPESRSPSRSPVIPPMNILAPVHAPQPTPKASPPVFERYDRGSVTPELVIRKAINTWGARPSFR</sequence>
<evidence type="ECO:0000313" key="2">
    <source>
        <dbReference type="EMBL" id="KAB5594095.1"/>
    </source>
</evidence>
<gene>
    <name evidence="2" type="ORF">CTheo_2432</name>
</gene>
<protein>
    <submittedName>
        <fullName evidence="2">Uncharacterized protein</fullName>
    </submittedName>
</protein>
<evidence type="ECO:0000256" key="1">
    <source>
        <dbReference type="SAM" id="MobiDB-lite"/>
    </source>
</evidence>